<keyword evidence="2" id="KW-1185">Reference proteome</keyword>
<organism evidence="1 2">
    <name type="scientific">Parashewanella spongiae</name>
    <dbReference type="NCBI Taxonomy" id="342950"/>
    <lineage>
        <taxon>Bacteria</taxon>
        <taxon>Pseudomonadati</taxon>
        <taxon>Pseudomonadota</taxon>
        <taxon>Gammaproteobacteria</taxon>
        <taxon>Alteromonadales</taxon>
        <taxon>Shewanellaceae</taxon>
        <taxon>Parashewanella</taxon>
    </lineage>
</organism>
<dbReference type="RefSeq" id="WP_121852166.1">
    <property type="nucleotide sequence ID" value="NZ_CP037952.1"/>
</dbReference>
<dbReference type="AlphaFoldDB" id="A0A3A6UMF6"/>
<sequence>MLQRLIETGFLKAQAPEPKHDQWKLADHNASVLKISDSLTVAIEIIPTVEKSELLKWLRKATLILAAYEGGQDCSLQLQDEKWLLWRFYDDNVDENELSQGVVMHLAIAKYLEKGFKEKKNHKRDFVMRMRT</sequence>
<dbReference type="EMBL" id="QYYH01000012">
    <property type="protein sequence ID" value="RJY18914.1"/>
    <property type="molecule type" value="Genomic_DNA"/>
</dbReference>
<reference evidence="1 2" key="1">
    <citation type="submission" date="2018-09" db="EMBL/GenBank/DDBJ databases">
        <title>Phylogeny of the Shewanellaceae, and recommendation for two new genera, Pseudoshewanella and Parashewanella.</title>
        <authorList>
            <person name="Wang G."/>
        </authorList>
    </citation>
    <scope>NUCLEOTIDE SEQUENCE [LARGE SCALE GENOMIC DNA]</scope>
    <source>
        <strain evidence="1 2">KCTC 22492</strain>
    </source>
</reference>
<accession>A0A3A6UMF6</accession>
<dbReference type="Proteomes" id="UP000273022">
    <property type="component" value="Unassembled WGS sequence"/>
</dbReference>
<evidence type="ECO:0000313" key="1">
    <source>
        <dbReference type="EMBL" id="RJY18914.1"/>
    </source>
</evidence>
<evidence type="ECO:0000313" key="2">
    <source>
        <dbReference type="Proteomes" id="UP000273022"/>
    </source>
</evidence>
<dbReference type="OrthoDB" id="6267269at2"/>
<comment type="caution">
    <text evidence="1">The sequence shown here is derived from an EMBL/GenBank/DDBJ whole genome shotgun (WGS) entry which is preliminary data.</text>
</comment>
<proteinExistence type="predicted"/>
<protein>
    <submittedName>
        <fullName evidence="1">Uncharacterized protein</fullName>
    </submittedName>
</protein>
<gene>
    <name evidence="1" type="ORF">D5R81_02975</name>
</gene>
<name>A0A3A6UMF6_9GAMM</name>